<evidence type="ECO:0000313" key="8">
    <source>
        <dbReference type="Proteomes" id="UP000298416"/>
    </source>
</evidence>
<dbReference type="InterPro" id="IPR012334">
    <property type="entry name" value="Pectin_lyas_fold"/>
</dbReference>
<name>A0A8X8YKG8_SALSN</name>
<sequence length="72" mass="7768">MIIGENQETVDFIFGNAAAVFQSDPGQNTGFSIQNSRITGAADFSSAQKSYLGRSWKAYSRAVHRLEGVGPN</sequence>
<evidence type="ECO:0000256" key="5">
    <source>
        <dbReference type="ARBA" id="ARBA00047928"/>
    </source>
</evidence>
<organism evidence="7">
    <name type="scientific">Salvia splendens</name>
    <name type="common">Scarlet sage</name>
    <dbReference type="NCBI Taxonomy" id="180675"/>
    <lineage>
        <taxon>Eukaryota</taxon>
        <taxon>Viridiplantae</taxon>
        <taxon>Streptophyta</taxon>
        <taxon>Embryophyta</taxon>
        <taxon>Tracheophyta</taxon>
        <taxon>Spermatophyta</taxon>
        <taxon>Magnoliopsida</taxon>
        <taxon>eudicotyledons</taxon>
        <taxon>Gunneridae</taxon>
        <taxon>Pentapetalae</taxon>
        <taxon>asterids</taxon>
        <taxon>lamiids</taxon>
        <taxon>Lamiales</taxon>
        <taxon>Lamiaceae</taxon>
        <taxon>Nepetoideae</taxon>
        <taxon>Mentheae</taxon>
        <taxon>Salviinae</taxon>
        <taxon>Salvia</taxon>
        <taxon>Salvia subgen. Calosphace</taxon>
        <taxon>core Calosphace</taxon>
    </lineage>
</organism>
<proteinExistence type="predicted"/>
<dbReference type="Pfam" id="PF01095">
    <property type="entry name" value="Pectinesterase"/>
    <property type="match status" value="1"/>
</dbReference>
<keyword evidence="8" id="KW-1185">Reference proteome</keyword>
<keyword evidence="4" id="KW-0961">Cell wall biogenesis/degradation</keyword>
<dbReference type="Proteomes" id="UP000298416">
    <property type="component" value="Unassembled WGS sequence"/>
</dbReference>
<reference evidence="7" key="1">
    <citation type="submission" date="2018-01" db="EMBL/GenBank/DDBJ databases">
        <authorList>
            <person name="Mao J.F."/>
        </authorList>
    </citation>
    <scope>NUCLEOTIDE SEQUENCE</scope>
    <source>
        <strain evidence="7">Huo1</strain>
        <tissue evidence="7">Leaf</tissue>
    </source>
</reference>
<dbReference type="GO" id="GO:0030599">
    <property type="term" value="F:pectinesterase activity"/>
    <property type="evidence" value="ECO:0007669"/>
    <property type="project" value="UniProtKB-EC"/>
</dbReference>
<feature type="domain" description="Pectinesterase catalytic" evidence="6">
    <location>
        <begin position="23"/>
        <end position="63"/>
    </location>
</feature>
<evidence type="ECO:0000256" key="1">
    <source>
        <dbReference type="ARBA" id="ARBA00005184"/>
    </source>
</evidence>
<comment type="pathway">
    <text evidence="1">Glycan metabolism; pectin degradation; 2-dehydro-3-deoxy-D-gluconate from pectin: step 1/5.</text>
</comment>
<comment type="catalytic activity">
    <reaction evidence="5">
        <text>[(1-&gt;4)-alpha-D-galacturonosyl methyl ester](n) + n H2O = [(1-&gt;4)-alpha-D-galacturonosyl](n) + n methanol + n H(+)</text>
        <dbReference type="Rhea" id="RHEA:22380"/>
        <dbReference type="Rhea" id="RHEA-COMP:14570"/>
        <dbReference type="Rhea" id="RHEA-COMP:14573"/>
        <dbReference type="ChEBI" id="CHEBI:15377"/>
        <dbReference type="ChEBI" id="CHEBI:15378"/>
        <dbReference type="ChEBI" id="CHEBI:17790"/>
        <dbReference type="ChEBI" id="CHEBI:140522"/>
        <dbReference type="ChEBI" id="CHEBI:140523"/>
        <dbReference type="EC" id="3.1.1.11"/>
    </reaction>
</comment>
<accession>A0A8X8YKG8</accession>
<dbReference type="InterPro" id="IPR000070">
    <property type="entry name" value="Pectinesterase_cat"/>
</dbReference>
<protein>
    <recommendedName>
        <fullName evidence="6">Pectinesterase catalytic domain-containing protein</fullName>
    </recommendedName>
</protein>
<reference evidence="7" key="2">
    <citation type="submission" date="2020-08" db="EMBL/GenBank/DDBJ databases">
        <title>Plant Genome Project.</title>
        <authorList>
            <person name="Zhang R.-G."/>
        </authorList>
    </citation>
    <scope>NUCLEOTIDE SEQUENCE</scope>
    <source>
        <strain evidence="7">Huo1</strain>
        <tissue evidence="7">Leaf</tissue>
    </source>
</reference>
<comment type="caution">
    <text evidence="7">The sequence shown here is derived from an EMBL/GenBank/DDBJ whole genome shotgun (WGS) entry which is preliminary data.</text>
</comment>
<evidence type="ECO:0000256" key="4">
    <source>
        <dbReference type="ARBA" id="ARBA00023316"/>
    </source>
</evidence>
<dbReference type="EMBL" id="PNBA02000003">
    <property type="protein sequence ID" value="KAG6431615.1"/>
    <property type="molecule type" value="Genomic_DNA"/>
</dbReference>
<gene>
    <name evidence="7" type="ORF">SASPL_109694</name>
</gene>
<keyword evidence="3" id="KW-0063">Aspartyl esterase</keyword>
<dbReference type="GO" id="GO:0042545">
    <property type="term" value="P:cell wall modification"/>
    <property type="evidence" value="ECO:0007669"/>
    <property type="project" value="InterPro"/>
</dbReference>
<evidence type="ECO:0000259" key="6">
    <source>
        <dbReference type="Pfam" id="PF01095"/>
    </source>
</evidence>
<evidence type="ECO:0000313" key="7">
    <source>
        <dbReference type="EMBL" id="KAG6431615.1"/>
    </source>
</evidence>
<dbReference type="InterPro" id="IPR011050">
    <property type="entry name" value="Pectin_lyase_fold/virulence"/>
</dbReference>
<dbReference type="AlphaFoldDB" id="A0A8X8YKG8"/>
<dbReference type="Gene3D" id="2.160.20.10">
    <property type="entry name" value="Single-stranded right-handed beta-helix, Pectin lyase-like"/>
    <property type="match status" value="1"/>
</dbReference>
<keyword evidence="2" id="KW-0378">Hydrolase</keyword>
<evidence type="ECO:0000256" key="3">
    <source>
        <dbReference type="ARBA" id="ARBA00023085"/>
    </source>
</evidence>
<dbReference type="PANTHER" id="PTHR31707">
    <property type="entry name" value="PECTINESTERASE"/>
    <property type="match status" value="1"/>
</dbReference>
<dbReference type="SUPFAM" id="SSF51126">
    <property type="entry name" value="Pectin lyase-like"/>
    <property type="match status" value="1"/>
</dbReference>
<evidence type="ECO:0000256" key="2">
    <source>
        <dbReference type="ARBA" id="ARBA00022801"/>
    </source>
</evidence>